<protein>
    <submittedName>
        <fullName evidence="1">Uncharacterized protein</fullName>
    </submittedName>
</protein>
<accession>A0A4V6I936</accession>
<keyword evidence="2" id="KW-1185">Reference proteome</keyword>
<dbReference type="EMBL" id="CM016762">
    <property type="protein sequence ID" value="TMS40093.1"/>
    <property type="molecule type" value="Genomic_DNA"/>
</dbReference>
<reference evidence="1 2" key="1">
    <citation type="journal article" date="2015" name="Genome Biol.">
        <title>Comparative genomics of Steinernema reveals deeply conserved gene regulatory networks.</title>
        <authorList>
            <person name="Dillman A.R."/>
            <person name="Macchietto M."/>
            <person name="Porter C.F."/>
            <person name="Rogers A."/>
            <person name="Williams B."/>
            <person name="Antoshechkin I."/>
            <person name="Lee M.M."/>
            <person name="Goodwin Z."/>
            <person name="Lu X."/>
            <person name="Lewis E.E."/>
            <person name="Goodrich-Blair H."/>
            <person name="Stock S.P."/>
            <person name="Adams B.J."/>
            <person name="Sternberg P.W."/>
            <person name="Mortazavi A."/>
        </authorList>
    </citation>
    <scope>NUCLEOTIDE SEQUENCE [LARGE SCALE GENOMIC DNA]</scope>
    <source>
        <strain evidence="1 2">ALL</strain>
    </source>
</reference>
<evidence type="ECO:0000313" key="2">
    <source>
        <dbReference type="Proteomes" id="UP000298663"/>
    </source>
</evidence>
<evidence type="ECO:0000313" key="1">
    <source>
        <dbReference type="EMBL" id="TMS40093.1"/>
    </source>
</evidence>
<name>A0A4V6I936_STECR</name>
<dbReference type="Proteomes" id="UP000298663">
    <property type="component" value="Chromosome X"/>
</dbReference>
<sequence length="82" mass="9695">MPFRFVYCTILFPGRMSRKRGWPVFFRCIITVCARLVSSVKFNKSCRDYRRSEPSRKVCVMSGLCRFAYFVVRNVADSHDEL</sequence>
<proteinExistence type="predicted"/>
<organism evidence="1 2">
    <name type="scientific">Steinernema carpocapsae</name>
    <name type="common">Entomopathogenic nematode</name>
    <dbReference type="NCBI Taxonomy" id="34508"/>
    <lineage>
        <taxon>Eukaryota</taxon>
        <taxon>Metazoa</taxon>
        <taxon>Ecdysozoa</taxon>
        <taxon>Nematoda</taxon>
        <taxon>Chromadorea</taxon>
        <taxon>Rhabditida</taxon>
        <taxon>Tylenchina</taxon>
        <taxon>Panagrolaimomorpha</taxon>
        <taxon>Strongyloidoidea</taxon>
        <taxon>Steinernematidae</taxon>
        <taxon>Steinernema</taxon>
    </lineage>
</organism>
<reference evidence="1 2" key="2">
    <citation type="journal article" date="2019" name="G3 (Bethesda)">
        <title>Hybrid Assembly of the Genome of the Entomopathogenic Nematode Steinernema carpocapsae Identifies the X-Chromosome.</title>
        <authorList>
            <person name="Serra L."/>
            <person name="Macchietto M."/>
            <person name="Macias-Munoz A."/>
            <person name="McGill C.J."/>
            <person name="Rodriguez I.M."/>
            <person name="Rodriguez B."/>
            <person name="Murad R."/>
            <person name="Mortazavi A."/>
        </authorList>
    </citation>
    <scope>NUCLEOTIDE SEQUENCE [LARGE SCALE GENOMIC DNA]</scope>
    <source>
        <strain evidence="1 2">ALL</strain>
    </source>
</reference>
<gene>
    <name evidence="1" type="ORF">L596_006516</name>
</gene>
<dbReference type="AlphaFoldDB" id="A0A4V6I936"/>